<gene>
    <name evidence="4" type="ORF">ESN35_02320</name>
</gene>
<dbReference type="RefSeq" id="WP_129236915.1">
    <property type="nucleotide sequence ID" value="NZ_CP035464.1"/>
</dbReference>
<reference evidence="4 5" key="1">
    <citation type="submission" date="2019-01" db="EMBL/GenBank/DDBJ databases">
        <title>Complete genome sequence of Bifidobacterium gallinarum CACC 514.</title>
        <authorList>
            <person name="Jung M."/>
        </authorList>
    </citation>
    <scope>NUCLEOTIDE SEQUENCE [LARGE SCALE GENOMIC DNA]</scope>
    <source>
        <strain evidence="4 5">CACC 514</strain>
    </source>
</reference>
<organism evidence="4 5">
    <name type="scientific">Bifidobacterium pullorum subsp. gallinarum</name>
    <dbReference type="NCBI Taxonomy" id="78344"/>
    <lineage>
        <taxon>Bacteria</taxon>
        <taxon>Bacillati</taxon>
        <taxon>Actinomycetota</taxon>
        <taxon>Actinomycetes</taxon>
        <taxon>Bifidobacteriales</taxon>
        <taxon>Bifidobacteriaceae</taxon>
        <taxon>Bifidobacterium</taxon>
    </lineage>
</organism>
<feature type="transmembrane region" description="Helical" evidence="2">
    <location>
        <begin position="26"/>
        <end position="50"/>
    </location>
</feature>
<evidence type="ECO:0000313" key="4">
    <source>
        <dbReference type="EMBL" id="QAY32401.1"/>
    </source>
</evidence>
<evidence type="ECO:0000313" key="5">
    <source>
        <dbReference type="Proteomes" id="UP000293589"/>
    </source>
</evidence>
<feature type="transmembrane region" description="Helical" evidence="2">
    <location>
        <begin position="272"/>
        <end position="303"/>
    </location>
</feature>
<name>A0A4P6DR27_9BIFI</name>
<keyword evidence="2" id="KW-1133">Transmembrane helix</keyword>
<dbReference type="Proteomes" id="UP000293589">
    <property type="component" value="Chromosome"/>
</dbReference>
<evidence type="ECO:0000256" key="1">
    <source>
        <dbReference type="SAM" id="MobiDB-lite"/>
    </source>
</evidence>
<feature type="transmembrane region" description="Helical" evidence="2">
    <location>
        <begin position="231"/>
        <end position="252"/>
    </location>
</feature>
<feature type="region of interest" description="Disordered" evidence="1">
    <location>
        <begin position="548"/>
        <end position="582"/>
    </location>
</feature>
<dbReference type="Pfam" id="PF03703">
    <property type="entry name" value="bPH_2"/>
    <property type="match status" value="2"/>
</dbReference>
<sequence>MSECNPETVTDQREWRSLPERVKRVWLLRSVFTDTAVILVCAVLAVIFIAADWWGFWQALVLGLIAAWMLVSPVVRWLTTGYRMDDHGITQRSGVFNRTRTTIAYDHIHTLSSSAPIYMRPFHVVILDITAAGGESGMTLRGVPAGVQLELEAARQLDSGDTVSAAAASVGIHGAVADIADTAVADSDAAEECRQPEEAPAAGARTGVNQSATGRPAIDGELVFRASVADIVLFAVTDLGLFAALIVVYGFLDQLRDLVPEDVFDTARDSVIRFATSSAAMIAGAVVVVFAVLVGASIIGSLLRFYGFEVWRRGGDLVVVRGALTQRITTIAIDRIQTVAIRRSLLRRALHLCSVRLGLGAMAAAEGEDGDATGADVLPVIGDDRVYAVLQRMLPEWGLEPPEIHRAGRGLVRYYLVMPLAVSAAGMAVAVIWALVSRDAVNWLWTLAPAALAVWWGLCRWLKAASEGYAVLDDKRIAATGASVLTLFTVFTRRSRIQSVERSSTPWRLNRGVECLRLPLFVSNGISALQFTALRSADAATVSAWAEDGSIRPSGTSDRSADSDPRNMTDNGHGDDDGWRAR</sequence>
<feature type="transmembrane region" description="Helical" evidence="2">
    <location>
        <begin position="414"/>
        <end position="436"/>
    </location>
</feature>
<proteinExistence type="predicted"/>
<dbReference type="EMBL" id="CP035464">
    <property type="protein sequence ID" value="QAY32401.1"/>
    <property type="molecule type" value="Genomic_DNA"/>
</dbReference>
<dbReference type="STRING" id="78344.BIGA_0393"/>
<dbReference type="PIRSF" id="PIRSF026631">
    <property type="entry name" value="UCP026631"/>
    <property type="match status" value="1"/>
</dbReference>
<evidence type="ECO:0000256" key="2">
    <source>
        <dbReference type="SAM" id="Phobius"/>
    </source>
</evidence>
<dbReference type="KEGG" id="bgx:ESN35_02320"/>
<feature type="compositionally biased region" description="Basic and acidic residues" evidence="1">
    <location>
        <begin position="559"/>
        <end position="582"/>
    </location>
</feature>
<dbReference type="PANTHER" id="PTHR34473">
    <property type="entry name" value="UPF0699 TRANSMEMBRANE PROTEIN YDBS"/>
    <property type="match status" value="1"/>
</dbReference>
<evidence type="ECO:0000259" key="3">
    <source>
        <dbReference type="Pfam" id="PF03703"/>
    </source>
</evidence>
<feature type="transmembrane region" description="Helical" evidence="2">
    <location>
        <begin position="56"/>
        <end position="75"/>
    </location>
</feature>
<dbReference type="AlphaFoldDB" id="A0A4P6DR27"/>
<protein>
    <recommendedName>
        <fullName evidence="3">YdbS-like PH domain-containing protein</fullName>
    </recommendedName>
</protein>
<dbReference type="InterPro" id="IPR005182">
    <property type="entry name" value="YdbS-like_PH"/>
</dbReference>
<feature type="domain" description="YdbS-like PH" evidence="3">
    <location>
        <begin position="307"/>
        <end position="360"/>
    </location>
</feature>
<accession>A0A4P6DR27</accession>
<dbReference type="InterPro" id="IPR014529">
    <property type="entry name" value="UCP026631"/>
</dbReference>
<feature type="domain" description="YdbS-like PH" evidence="3">
    <location>
        <begin position="77"/>
        <end position="144"/>
    </location>
</feature>
<keyword evidence="2" id="KW-0472">Membrane</keyword>
<feature type="transmembrane region" description="Helical" evidence="2">
    <location>
        <begin position="442"/>
        <end position="459"/>
    </location>
</feature>
<keyword evidence="2" id="KW-0812">Transmembrane</keyword>
<dbReference type="PANTHER" id="PTHR34473:SF2">
    <property type="entry name" value="UPF0699 TRANSMEMBRANE PROTEIN YDBT"/>
    <property type="match status" value="1"/>
</dbReference>